<dbReference type="RefSeq" id="WP_013359125.1">
    <property type="nucleotide sequence ID" value="NZ_CP028349.1"/>
</dbReference>
<name>A0AAN1TX19_9GAMM</name>
<keyword evidence="5" id="KW-1185">Reference proteome</keyword>
<reference evidence="3 5" key="2">
    <citation type="submission" date="2018-10" db="EMBL/GenBank/DDBJ databases">
        <title>Draft genome sequence of Pantoea vagans isolated from corpses of the sugarcane aphid Melanaphis sacchari Zehntner.</title>
        <authorList>
            <person name="Toledo E."/>
            <person name="Pena G."/>
            <person name="Lozano L."/>
        </authorList>
    </citation>
    <scope>NUCLEOTIDE SEQUENCE [LARGE SCALE GENOMIC DNA]</scope>
    <source>
        <strain evidence="3 5">ET-90</strain>
    </source>
</reference>
<organism evidence="2 4">
    <name type="scientific">Pantoea vagans</name>
    <dbReference type="NCBI Taxonomy" id="470934"/>
    <lineage>
        <taxon>Bacteria</taxon>
        <taxon>Pseudomonadati</taxon>
        <taxon>Pseudomonadota</taxon>
        <taxon>Gammaproteobacteria</taxon>
        <taxon>Enterobacterales</taxon>
        <taxon>Erwiniaceae</taxon>
        <taxon>Pantoea</taxon>
    </lineage>
</organism>
<dbReference type="EMBL" id="RCNL01000009">
    <property type="protein sequence ID" value="TXL76153.1"/>
    <property type="molecule type" value="Genomic_DNA"/>
</dbReference>
<proteinExistence type="predicted"/>
<dbReference type="InterPro" id="IPR009956">
    <property type="entry name" value="Post-segregation_anti-tox_CcdA"/>
</dbReference>
<reference evidence="2 4" key="1">
    <citation type="journal article" date="2018" name="Int J Genomics">
        <title>Comparative Genomics Analysis of Plasmid pPV989-94 from a Clinical Isolate of Pantoea vagans PV989.</title>
        <authorList>
            <person name="Xu L."/>
            <person name="Yin M."/>
            <person name="Zhu T."/>
            <person name="Lu J."/>
            <person name="Bao Q."/>
        </authorList>
    </citation>
    <scope>NUCLEOTIDE SEQUENCE [LARGE SCALE GENOMIC DNA]</scope>
    <source>
        <strain evidence="2 4">PV989</strain>
    </source>
</reference>
<evidence type="ECO:0000313" key="5">
    <source>
        <dbReference type="Proteomes" id="UP000426772"/>
    </source>
</evidence>
<evidence type="ECO:0000313" key="2">
    <source>
        <dbReference type="EMBL" id="AVV39113.1"/>
    </source>
</evidence>
<accession>A0AAN1TX19</accession>
<keyword evidence="1" id="KW-1277">Toxin-antitoxin system</keyword>
<dbReference type="AlphaFoldDB" id="A0AAN1TX19"/>
<dbReference type="Proteomes" id="UP000241538">
    <property type="component" value="Chromosome"/>
</dbReference>
<evidence type="ECO:0000256" key="1">
    <source>
        <dbReference type="ARBA" id="ARBA00022649"/>
    </source>
</evidence>
<dbReference type="Proteomes" id="UP000426772">
    <property type="component" value="Unassembled WGS sequence"/>
</dbReference>
<dbReference type="EMBL" id="CP028349">
    <property type="protein sequence ID" value="AVV39113.1"/>
    <property type="molecule type" value="Genomic_DNA"/>
</dbReference>
<evidence type="ECO:0000313" key="4">
    <source>
        <dbReference type="Proteomes" id="UP000241538"/>
    </source>
</evidence>
<dbReference type="Pfam" id="PF07362">
    <property type="entry name" value="CcdA"/>
    <property type="match status" value="1"/>
</dbReference>
<gene>
    <name evidence="2" type="ORF">C9381_18770</name>
    <name evidence="3" type="ORF">D9O29_18745</name>
</gene>
<evidence type="ECO:0000313" key="3">
    <source>
        <dbReference type="EMBL" id="TXL76153.1"/>
    </source>
</evidence>
<sequence length="79" mass="8841">MGEVATKPTKNINVTIDTKLALEAREAGINFSQTLAKAVRAELKSLAAERWKHENADAIDYLNQLSDEHGLFSDEHRTF</sequence>
<protein>
    <submittedName>
        <fullName evidence="2">Antitoxin</fullName>
    </submittedName>
</protein>